<feature type="compositionally biased region" description="Pro residues" evidence="1">
    <location>
        <begin position="175"/>
        <end position="217"/>
    </location>
</feature>
<dbReference type="SUPFAM" id="SSF101447">
    <property type="entry name" value="Formin homology 2 domain (FH2 domain)"/>
    <property type="match status" value="1"/>
</dbReference>
<proteinExistence type="predicted"/>
<feature type="transmembrane region" description="Helical" evidence="2">
    <location>
        <begin position="52"/>
        <end position="73"/>
    </location>
</feature>
<keyword evidence="2" id="KW-0812">Transmembrane</keyword>
<dbReference type="EMBL" id="KQ965806">
    <property type="protein sequence ID" value="KXS11222.1"/>
    <property type="molecule type" value="Genomic_DNA"/>
</dbReference>
<gene>
    <name evidence="3" type="ORF">M427DRAFT_73176</name>
</gene>
<evidence type="ECO:0000313" key="3">
    <source>
        <dbReference type="EMBL" id="KXS11222.1"/>
    </source>
</evidence>
<feature type="compositionally biased region" description="Low complexity" evidence="1">
    <location>
        <begin position="161"/>
        <end position="174"/>
    </location>
</feature>
<evidence type="ECO:0000256" key="2">
    <source>
        <dbReference type="SAM" id="Phobius"/>
    </source>
</evidence>
<dbReference type="PANTHER" id="PTHR35040:SF9">
    <property type="entry name" value="4-LIKE CELL SURFACE PROTEIN, PUTATIVE (AFU_ORTHOLOGUE AFUA_4G14080)-RELATED"/>
    <property type="match status" value="1"/>
</dbReference>
<dbReference type="PRINTS" id="PR01217">
    <property type="entry name" value="PRICHEXTENSN"/>
</dbReference>
<dbReference type="Pfam" id="PF12138">
    <property type="entry name" value="Spherulin4"/>
    <property type="match status" value="1"/>
</dbReference>
<accession>A0A139A356</accession>
<name>A0A139A356_GONPJ</name>
<feature type="region of interest" description="Disordered" evidence="1">
    <location>
        <begin position="130"/>
        <end position="222"/>
    </location>
</feature>
<dbReference type="Proteomes" id="UP000070544">
    <property type="component" value="Unassembled WGS sequence"/>
</dbReference>
<keyword evidence="2" id="KW-0472">Membrane</keyword>
<evidence type="ECO:0000313" key="4">
    <source>
        <dbReference type="Proteomes" id="UP000070544"/>
    </source>
</evidence>
<organism evidence="3 4">
    <name type="scientific">Gonapodya prolifera (strain JEL478)</name>
    <name type="common">Monoblepharis prolifera</name>
    <dbReference type="NCBI Taxonomy" id="1344416"/>
    <lineage>
        <taxon>Eukaryota</taxon>
        <taxon>Fungi</taxon>
        <taxon>Fungi incertae sedis</taxon>
        <taxon>Chytridiomycota</taxon>
        <taxon>Chytridiomycota incertae sedis</taxon>
        <taxon>Monoblepharidomycetes</taxon>
        <taxon>Monoblepharidales</taxon>
        <taxon>Gonapodyaceae</taxon>
        <taxon>Gonapodya</taxon>
    </lineage>
</organism>
<dbReference type="InterPro" id="IPR021986">
    <property type="entry name" value="Spherulin4"/>
</dbReference>
<feature type="compositionally biased region" description="Polar residues" evidence="1">
    <location>
        <begin position="135"/>
        <end position="156"/>
    </location>
</feature>
<dbReference type="AlphaFoldDB" id="A0A139A356"/>
<sequence length="446" mass="45701">MEMQSSLDVPHWRSVDRGFPYPEPPASFRDADHAPVLNFRDRRRNNHRMLRNVAFALMMLAIVGSAIALGVVVSRNKAAAGSQASQPSGNQDAVAVAAQAATMEVQPRTYSTAGSATVGSYSERYSPTLAAPGATRTTESSTAGDTASTVVVSSAPTPGVATPVSQVPSSSSPATPAPPTSPQPPPPATPPPPPPSPPPPPPTPPPSPPSPPPPPPSSGTSSTSLLVPLYMYPDGNSWPGLVAAKQGHPSVPIVAIFNPSNGAGSSRDPTIASAVANLKSAGITVLGYTYTQRGTRSASAVQTDIANYAAWYAPIDGIFFDEMAEQSGYEGYYSQLSAAARSTGMWLTIGNVGLGGQQSYVGTLSSMVVYEGANLPSPSGLPGWTSNAAKSNLGVISYGVGGLDASAVRNLAGRVGYLYVTPNGGGNPWSSLPSYIDSLLDALTGV</sequence>
<keyword evidence="4" id="KW-1185">Reference proteome</keyword>
<dbReference type="OrthoDB" id="2139099at2759"/>
<reference evidence="3 4" key="1">
    <citation type="journal article" date="2015" name="Genome Biol. Evol.">
        <title>Phylogenomic analyses indicate that early fungi evolved digesting cell walls of algal ancestors of land plants.</title>
        <authorList>
            <person name="Chang Y."/>
            <person name="Wang S."/>
            <person name="Sekimoto S."/>
            <person name="Aerts A.L."/>
            <person name="Choi C."/>
            <person name="Clum A."/>
            <person name="LaButti K.M."/>
            <person name="Lindquist E.A."/>
            <person name="Yee Ngan C."/>
            <person name="Ohm R.A."/>
            <person name="Salamov A.A."/>
            <person name="Grigoriev I.V."/>
            <person name="Spatafora J.W."/>
            <person name="Berbee M.L."/>
        </authorList>
    </citation>
    <scope>NUCLEOTIDE SEQUENCE [LARGE SCALE GENOMIC DNA]</scope>
    <source>
        <strain evidence="3 4">JEL478</strain>
    </source>
</reference>
<keyword evidence="2" id="KW-1133">Transmembrane helix</keyword>
<evidence type="ECO:0000256" key="1">
    <source>
        <dbReference type="SAM" id="MobiDB-lite"/>
    </source>
</evidence>
<evidence type="ECO:0008006" key="5">
    <source>
        <dbReference type="Google" id="ProtNLM"/>
    </source>
</evidence>
<protein>
    <recommendedName>
        <fullName evidence="5">Spherulation-specific family 4</fullName>
    </recommendedName>
</protein>
<dbReference type="PANTHER" id="PTHR35040">
    <property type="match status" value="1"/>
</dbReference>